<gene>
    <name evidence="1" type="ORF">LCGC14_3010410</name>
</gene>
<organism evidence="1">
    <name type="scientific">marine sediment metagenome</name>
    <dbReference type="NCBI Taxonomy" id="412755"/>
    <lineage>
        <taxon>unclassified sequences</taxon>
        <taxon>metagenomes</taxon>
        <taxon>ecological metagenomes</taxon>
    </lineage>
</organism>
<dbReference type="AlphaFoldDB" id="A0A0F8WY90"/>
<sequence length="123" mass="14169">MGFIVYNKDTDGYLKKHSGSYTRLRWDNKYDIQMELKEKSVLQPAWGDTKAYEEHWSIVHKEVSKRIFSAAPEDAREYLTRGGAINSVGIHGGRLGDRVRLPDNLEIRRIGVKVTIIYEGEKT</sequence>
<reference evidence="1" key="1">
    <citation type="journal article" date="2015" name="Nature">
        <title>Complex archaea that bridge the gap between prokaryotes and eukaryotes.</title>
        <authorList>
            <person name="Spang A."/>
            <person name="Saw J.H."/>
            <person name="Jorgensen S.L."/>
            <person name="Zaremba-Niedzwiedzka K."/>
            <person name="Martijn J."/>
            <person name="Lind A.E."/>
            <person name="van Eijk R."/>
            <person name="Schleper C."/>
            <person name="Guy L."/>
            <person name="Ettema T.J."/>
        </authorList>
    </citation>
    <scope>NUCLEOTIDE SEQUENCE</scope>
</reference>
<name>A0A0F8WY90_9ZZZZ</name>
<accession>A0A0F8WY90</accession>
<proteinExistence type="predicted"/>
<protein>
    <submittedName>
        <fullName evidence="1">Uncharacterized protein</fullName>
    </submittedName>
</protein>
<evidence type="ECO:0000313" key="1">
    <source>
        <dbReference type="EMBL" id="KKK61832.1"/>
    </source>
</evidence>
<comment type="caution">
    <text evidence="1">The sequence shown here is derived from an EMBL/GenBank/DDBJ whole genome shotgun (WGS) entry which is preliminary data.</text>
</comment>
<dbReference type="EMBL" id="LAZR01062293">
    <property type="protein sequence ID" value="KKK61832.1"/>
    <property type="molecule type" value="Genomic_DNA"/>
</dbReference>